<dbReference type="EMBL" id="JAKRYL010000015">
    <property type="protein sequence ID" value="MCL7748364.1"/>
    <property type="molecule type" value="Genomic_DNA"/>
</dbReference>
<feature type="transmembrane region" description="Helical" evidence="1">
    <location>
        <begin position="47"/>
        <end position="72"/>
    </location>
</feature>
<name>A0A9X2CUY4_9BACI</name>
<feature type="transmembrane region" description="Helical" evidence="1">
    <location>
        <begin position="169"/>
        <end position="189"/>
    </location>
</feature>
<dbReference type="AlphaFoldDB" id="A0A9X2CUY4"/>
<gene>
    <name evidence="2" type="ORF">MF646_14640</name>
</gene>
<comment type="caution">
    <text evidence="2">The sequence shown here is derived from an EMBL/GenBank/DDBJ whole genome shotgun (WGS) entry which is preliminary data.</text>
</comment>
<evidence type="ECO:0000313" key="3">
    <source>
        <dbReference type="Proteomes" id="UP001139150"/>
    </source>
</evidence>
<dbReference type="RefSeq" id="WP_250097255.1">
    <property type="nucleotide sequence ID" value="NZ_JAKRYL010000015.1"/>
</dbReference>
<keyword evidence="3" id="KW-1185">Reference proteome</keyword>
<feature type="transmembrane region" description="Helical" evidence="1">
    <location>
        <begin position="317"/>
        <end position="338"/>
    </location>
</feature>
<keyword evidence="1" id="KW-0812">Transmembrane</keyword>
<keyword evidence="1" id="KW-0472">Membrane</keyword>
<evidence type="ECO:0000256" key="1">
    <source>
        <dbReference type="SAM" id="Phobius"/>
    </source>
</evidence>
<keyword evidence="1" id="KW-1133">Transmembrane helix</keyword>
<feature type="transmembrane region" description="Helical" evidence="1">
    <location>
        <begin position="84"/>
        <end position="102"/>
    </location>
</feature>
<dbReference type="Proteomes" id="UP001139150">
    <property type="component" value="Unassembled WGS sequence"/>
</dbReference>
<organism evidence="2 3">
    <name type="scientific">Halalkalibacter alkaliphilus</name>
    <dbReference type="NCBI Taxonomy" id="2917993"/>
    <lineage>
        <taxon>Bacteria</taxon>
        <taxon>Bacillati</taxon>
        <taxon>Bacillota</taxon>
        <taxon>Bacilli</taxon>
        <taxon>Bacillales</taxon>
        <taxon>Bacillaceae</taxon>
        <taxon>Halalkalibacter</taxon>
    </lineage>
</organism>
<sequence>MKNHVFRYAKGVVSPFSISLVSIRNPNLAMWWGAAFPGLPQIAMCKYISGVILIAWEFIINTYSNLNVAIIYSFTGRFELAQEVLDTRWFLLYIPVYIFGIWDGRRVVMDVNKHALLADMTGSVKQINPVSVAWYENNILERRKPAIAAMWSFILPGLGHLYTHRIPTAFFILFCTSVTIYFANILPAIHLTFLGNFHEATNILNPQWVLFYPSIFCFSMVDAYLFCEKSNKLFKAQQAIYFNDNTQPHAIKTNLLTKRVTEMNVIASFSYSMYVELAIKELKQNDINDDSIFVIPLTETKQKKNIDIIRGGEDINLFEASVATATAFSVLGTIYGFIWTGGPVIWGLIGLFSGAILGFIIDYLIKKQKIKRKHKKGNGGEIMVIIHCSQEKVQMVKNILFDHFTLGVSVVDMNSEKKTVNTDNSSNDLLS</sequence>
<proteinExistence type="predicted"/>
<evidence type="ECO:0000313" key="2">
    <source>
        <dbReference type="EMBL" id="MCL7748364.1"/>
    </source>
</evidence>
<feature type="transmembrane region" description="Helical" evidence="1">
    <location>
        <begin position="344"/>
        <end position="365"/>
    </location>
</feature>
<accession>A0A9X2CUY4</accession>
<feature type="transmembrane region" description="Helical" evidence="1">
    <location>
        <begin position="209"/>
        <end position="227"/>
    </location>
</feature>
<reference evidence="2" key="1">
    <citation type="submission" date="2022-02" db="EMBL/GenBank/DDBJ databases">
        <title>Halalkalibacter sp. nov. isolated from Lonar Lake, India.</title>
        <authorList>
            <person name="Joshi A."/>
            <person name="Thite S."/>
            <person name="Lodha T."/>
        </authorList>
    </citation>
    <scope>NUCLEOTIDE SEQUENCE</scope>
    <source>
        <strain evidence="2">MEB205</strain>
    </source>
</reference>
<protein>
    <submittedName>
        <fullName evidence="2">Uncharacterized protein</fullName>
    </submittedName>
</protein>